<gene>
    <name evidence="1" type="ORF">MENT_LOCUS39439</name>
</gene>
<evidence type="ECO:0000313" key="2">
    <source>
        <dbReference type="Proteomes" id="UP000580250"/>
    </source>
</evidence>
<sequence length="43" mass="5158">MYFLWIMADTELGMFDLTIIQLNIMMITAHKVKIHLFFRLPSN</sequence>
<dbReference type="EMBL" id="CAJEWN010000611">
    <property type="protein sequence ID" value="CAD2186901.1"/>
    <property type="molecule type" value="Genomic_DNA"/>
</dbReference>
<organism evidence="1 2">
    <name type="scientific">Meloidogyne enterolobii</name>
    <name type="common">Root-knot nematode worm</name>
    <name type="synonym">Meloidogyne mayaguensis</name>
    <dbReference type="NCBI Taxonomy" id="390850"/>
    <lineage>
        <taxon>Eukaryota</taxon>
        <taxon>Metazoa</taxon>
        <taxon>Ecdysozoa</taxon>
        <taxon>Nematoda</taxon>
        <taxon>Chromadorea</taxon>
        <taxon>Rhabditida</taxon>
        <taxon>Tylenchina</taxon>
        <taxon>Tylenchomorpha</taxon>
        <taxon>Tylenchoidea</taxon>
        <taxon>Meloidogynidae</taxon>
        <taxon>Meloidogyninae</taxon>
        <taxon>Meloidogyne</taxon>
    </lineage>
</organism>
<proteinExistence type="predicted"/>
<dbReference type="Proteomes" id="UP000580250">
    <property type="component" value="Unassembled WGS sequence"/>
</dbReference>
<evidence type="ECO:0000313" key="1">
    <source>
        <dbReference type="EMBL" id="CAD2186901.1"/>
    </source>
</evidence>
<comment type="caution">
    <text evidence="1">The sequence shown here is derived from an EMBL/GenBank/DDBJ whole genome shotgun (WGS) entry which is preliminary data.</text>
</comment>
<reference evidence="1 2" key="1">
    <citation type="submission" date="2020-08" db="EMBL/GenBank/DDBJ databases">
        <authorList>
            <person name="Koutsovoulos G."/>
            <person name="Danchin GJ E."/>
        </authorList>
    </citation>
    <scope>NUCLEOTIDE SEQUENCE [LARGE SCALE GENOMIC DNA]</scope>
</reference>
<dbReference type="AlphaFoldDB" id="A0A6V7WIR8"/>
<accession>A0A6V7WIR8</accession>
<protein>
    <submittedName>
        <fullName evidence="1">Uncharacterized protein</fullName>
    </submittedName>
</protein>
<name>A0A6V7WIR8_MELEN</name>